<evidence type="ECO:0000256" key="7">
    <source>
        <dbReference type="SAM" id="MobiDB-lite"/>
    </source>
</evidence>
<accession>U5EVM3</accession>
<dbReference type="PANTHER" id="PTHR46527">
    <property type="entry name" value="NUCLEOPORIN-LIKE PROTEIN 2"/>
    <property type="match status" value="1"/>
</dbReference>
<dbReference type="InterPro" id="IPR000571">
    <property type="entry name" value="Znf_CCCH"/>
</dbReference>
<feature type="compositionally biased region" description="Polar residues" evidence="7">
    <location>
        <begin position="244"/>
        <end position="291"/>
    </location>
</feature>
<keyword evidence="6" id="KW-0479">Metal-binding</keyword>
<feature type="region of interest" description="Disordered" evidence="7">
    <location>
        <begin position="216"/>
        <end position="291"/>
    </location>
</feature>
<keyword evidence="2" id="KW-0539">Nucleus</keyword>
<proteinExistence type="evidence at transcript level"/>
<feature type="domain" description="C3H1-type" evidence="8">
    <location>
        <begin position="1"/>
        <end position="25"/>
    </location>
</feature>
<dbReference type="GO" id="GO:0031965">
    <property type="term" value="C:nuclear membrane"/>
    <property type="evidence" value="ECO:0007669"/>
    <property type="project" value="UniProtKB-SubCell"/>
</dbReference>
<reference evidence="9" key="1">
    <citation type="journal article" date="2014" name="Insect Biochem. Mol. Biol.">
        <title>An insight into the sialome of the frog biting fly, Corethrella appendiculata.</title>
        <authorList>
            <person name="Ribeiro J.M.C."/>
            <person name="Chagas A.C."/>
            <person name="Pham V.M."/>
            <person name="Lounibos L.P."/>
            <person name="Calvo E."/>
        </authorList>
    </citation>
    <scope>NUCLEOTIDE SEQUENCE</scope>
    <source>
        <tissue evidence="9">Salivary glands</tissue>
    </source>
</reference>
<protein>
    <recommendedName>
        <fullName evidence="4">Nucleoporin NUP42</fullName>
    </recommendedName>
    <alternativeName>
        <fullName evidence="5">Nucleoporin-like protein 2</fullName>
    </alternativeName>
</protein>
<evidence type="ECO:0000256" key="1">
    <source>
        <dbReference type="ARBA" id="ARBA00004335"/>
    </source>
</evidence>
<evidence type="ECO:0000256" key="3">
    <source>
        <dbReference type="ARBA" id="ARBA00037262"/>
    </source>
</evidence>
<sequence>MVICQYFLNNNCRFGSKCINDHVDIKSLIKSEIDAAIKGSLWPLSCFGPFKEKPSLPYQPHEEQSFEEVRFKYLEAKFQGNLPNYQMQLMQEINNSRSKTQSLLTMNQDVFNTLINIYNGSDADQQQQKANQNPFATNFGGTQTNTSSNIFGASTGSIFGGGNANATSSSIFGGGTGNTGNSSAFQQASAATSIFGKPAQPIGTQNAFGITNLNQQQQPQQSTFGAPPPFGSTTSSSIFGGGTVQPQQSFFNSNTQAPTTSVFGQQSQNIFQQPQTQAQPSPFGQTTNTPSNIFQQQSQAPASNNMFTSSTFQQTSESPFGQMATSVPAVTNNSSNIFGQQQIQQQHQQQPPAQSFAFNVQPTNQKIGLAVVVDAVA</sequence>
<feature type="zinc finger region" description="C3H1-type" evidence="6">
    <location>
        <begin position="1"/>
        <end position="25"/>
    </location>
</feature>
<feature type="non-terminal residue" evidence="9">
    <location>
        <position position="377"/>
    </location>
</feature>
<evidence type="ECO:0000313" key="9">
    <source>
        <dbReference type="EMBL" id="JAB56529.1"/>
    </source>
</evidence>
<dbReference type="GO" id="GO:0008270">
    <property type="term" value="F:zinc ion binding"/>
    <property type="evidence" value="ECO:0007669"/>
    <property type="project" value="UniProtKB-KW"/>
</dbReference>
<keyword evidence="6" id="KW-0862">Zinc</keyword>
<dbReference type="InterPro" id="IPR051767">
    <property type="entry name" value="Nucleoporin_NUP42"/>
</dbReference>
<dbReference type="AlphaFoldDB" id="U5EVM3"/>
<comment type="subcellular location">
    <subcellularLocation>
        <location evidence="1">Nucleus membrane</location>
        <topology evidence="1">Peripheral membrane protein</topology>
        <orientation evidence="1">Cytoplasmic side</orientation>
    </subcellularLocation>
</comment>
<dbReference type="PANTHER" id="PTHR46527:SF1">
    <property type="entry name" value="NUCLEOPORIN NUP42"/>
    <property type="match status" value="1"/>
</dbReference>
<evidence type="ECO:0000256" key="5">
    <source>
        <dbReference type="ARBA" id="ARBA00042384"/>
    </source>
</evidence>
<dbReference type="PROSITE" id="PS50103">
    <property type="entry name" value="ZF_C3H1"/>
    <property type="match status" value="1"/>
</dbReference>
<dbReference type="EMBL" id="GANO01003342">
    <property type="protein sequence ID" value="JAB56529.1"/>
    <property type="molecule type" value="mRNA"/>
</dbReference>
<evidence type="ECO:0000256" key="4">
    <source>
        <dbReference type="ARBA" id="ARBA00039886"/>
    </source>
</evidence>
<keyword evidence="6" id="KW-0863">Zinc-finger</keyword>
<organism evidence="9">
    <name type="scientific">Corethrella appendiculata</name>
    <dbReference type="NCBI Taxonomy" id="1370023"/>
    <lineage>
        <taxon>Eukaryota</taxon>
        <taxon>Metazoa</taxon>
        <taxon>Ecdysozoa</taxon>
        <taxon>Arthropoda</taxon>
        <taxon>Hexapoda</taxon>
        <taxon>Insecta</taxon>
        <taxon>Pterygota</taxon>
        <taxon>Neoptera</taxon>
        <taxon>Endopterygota</taxon>
        <taxon>Diptera</taxon>
        <taxon>Nematocera</taxon>
        <taxon>Culicoidea</taxon>
        <taxon>Chaoboridae</taxon>
        <taxon>Corethrella</taxon>
    </lineage>
</organism>
<name>U5EVM3_9DIPT</name>
<evidence type="ECO:0000256" key="2">
    <source>
        <dbReference type="ARBA" id="ARBA00023242"/>
    </source>
</evidence>
<evidence type="ECO:0000256" key="6">
    <source>
        <dbReference type="PROSITE-ProRule" id="PRU00723"/>
    </source>
</evidence>
<evidence type="ECO:0000259" key="8">
    <source>
        <dbReference type="PROSITE" id="PS50103"/>
    </source>
</evidence>
<comment type="function">
    <text evidence="3">Required for the export of mRNAs containing poly(A) tails from the nucleus into the cytoplasm.</text>
</comment>